<evidence type="ECO:0000256" key="1">
    <source>
        <dbReference type="SAM" id="SignalP"/>
    </source>
</evidence>
<dbReference type="Gene3D" id="3.10.129.10">
    <property type="entry name" value="Hotdog Thioesterase"/>
    <property type="match status" value="1"/>
</dbReference>
<comment type="caution">
    <text evidence="3">The sequence shown here is derived from an EMBL/GenBank/DDBJ whole genome shotgun (WGS) entry which is preliminary data.</text>
</comment>
<reference evidence="3 4" key="1">
    <citation type="submission" date="2024-05" db="EMBL/GenBank/DDBJ databases">
        <title>Long read based assembly of the Candida bracarensis genome reveals expanded adhesin content.</title>
        <authorList>
            <person name="Marcet-Houben M."/>
            <person name="Ksiezopolska E."/>
            <person name="Gabaldon T."/>
        </authorList>
    </citation>
    <scope>NUCLEOTIDE SEQUENCE [LARGE SCALE GENOMIC DNA]</scope>
    <source>
        <strain evidence="3 4">CBM6</strain>
    </source>
</reference>
<dbReference type="SUPFAM" id="SSF54637">
    <property type="entry name" value="Thioesterase/thiol ester dehydrase-isomerase"/>
    <property type="match status" value="1"/>
</dbReference>
<dbReference type="Pfam" id="PF03061">
    <property type="entry name" value="4HBT"/>
    <property type="match status" value="1"/>
</dbReference>
<evidence type="ECO:0000313" key="4">
    <source>
        <dbReference type="Proteomes" id="UP001623330"/>
    </source>
</evidence>
<keyword evidence="1" id="KW-0732">Signal</keyword>
<organism evidence="3 4">
    <name type="scientific">Nakaseomyces bracarensis</name>
    <dbReference type="NCBI Taxonomy" id="273131"/>
    <lineage>
        <taxon>Eukaryota</taxon>
        <taxon>Fungi</taxon>
        <taxon>Dikarya</taxon>
        <taxon>Ascomycota</taxon>
        <taxon>Saccharomycotina</taxon>
        <taxon>Saccharomycetes</taxon>
        <taxon>Saccharomycetales</taxon>
        <taxon>Saccharomycetaceae</taxon>
        <taxon>Nakaseomyces</taxon>
    </lineage>
</organism>
<proteinExistence type="predicted"/>
<evidence type="ECO:0000313" key="3">
    <source>
        <dbReference type="EMBL" id="KAL3234376.1"/>
    </source>
</evidence>
<dbReference type="InterPro" id="IPR052061">
    <property type="entry name" value="PTE-AB_protein"/>
</dbReference>
<name>A0ABR4NZA7_9SACH</name>
<dbReference type="EMBL" id="JBEVYD010000003">
    <property type="protein sequence ID" value="KAL3234376.1"/>
    <property type="molecule type" value="Genomic_DNA"/>
</dbReference>
<feature type="signal peptide" evidence="1">
    <location>
        <begin position="1"/>
        <end position="22"/>
    </location>
</feature>
<keyword evidence="4" id="KW-1185">Reference proteome</keyword>
<feature type="chain" id="PRO_5046580355" description="Thioesterase domain-containing protein" evidence="1">
    <location>
        <begin position="23"/>
        <end position="241"/>
    </location>
</feature>
<dbReference type="InterPro" id="IPR029069">
    <property type="entry name" value="HotDog_dom_sf"/>
</dbReference>
<sequence length="241" mass="27309">MAFRLLNRTVVLPTLGFGLGVATFMKAWPDEAGAITLNKGKQNTVETQVLPRSDVIQKITESRLYQQLRQDQNMQQSRQSDKIPAGHKPYHVGQGILFGKDKLEIDPLIFLNETEGKLTVFYHLGKDLGNEKGEVHKGIISLLMDEALCYCGFPRLPSKRGVTAKLSLKFNRDIPADSTVILTASVRESKGRKCIIDGNLQVYNEQHVLPGLWGEKEPHVQAECILVEPKWFKYFRRLNMF</sequence>
<gene>
    <name evidence="3" type="ORF">RNJ44_03138</name>
</gene>
<evidence type="ECO:0000259" key="2">
    <source>
        <dbReference type="Pfam" id="PF03061"/>
    </source>
</evidence>
<dbReference type="InterPro" id="IPR006683">
    <property type="entry name" value="Thioestr_dom"/>
</dbReference>
<protein>
    <recommendedName>
        <fullName evidence="2">Thioesterase domain-containing protein</fullName>
    </recommendedName>
</protein>
<accession>A0ABR4NZA7</accession>
<dbReference type="PANTHER" id="PTHR47260:SF4">
    <property type="entry name" value="MIOREX COMPLEX COMPONENT 3"/>
    <property type="match status" value="1"/>
</dbReference>
<feature type="domain" description="Thioesterase" evidence="2">
    <location>
        <begin position="133"/>
        <end position="196"/>
    </location>
</feature>
<dbReference type="Proteomes" id="UP001623330">
    <property type="component" value="Unassembled WGS sequence"/>
</dbReference>
<dbReference type="PANTHER" id="PTHR47260">
    <property type="entry name" value="UPF0644 PROTEIN PB2B4.06"/>
    <property type="match status" value="1"/>
</dbReference>